<name>A0A4Y2IGJ4_ARAVE</name>
<keyword evidence="2" id="KW-1185">Reference proteome</keyword>
<dbReference type="EMBL" id="BGPR01002650">
    <property type="protein sequence ID" value="GBM76873.1"/>
    <property type="molecule type" value="Genomic_DNA"/>
</dbReference>
<evidence type="ECO:0000313" key="2">
    <source>
        <dbReference type="Proteomes" id="UP000499080"/>
    </source>
</evidence>
<accession>A0A4Y2IGJ4</accession>
<organism evidence="1 2">
    <name type="scientific">Araneus ventricosus</name>
    <name type="common">Orbweaver spider</name>
    <name type="synonym">Epeira ventricosa</name>
    <dbReference type="NCBI Taxonomy" id="182803"/>
    <lineage>
        <taxon>Eukaryota</taxon>
        <taxon>Metazoa</taxon>
        <taxon>Ecdysozoa</taxon>
        <taxon>Arthropoda</taxon>
        <taxon>Chelicerata</taxon>
        <taxon>Arachnida</taxon>
        <taxon>Araneae</taxon>
        <taxon>Araneomorphae</taxon>
        <taxon>Entelegynae</taxon>
        <taxon>Araneoidea</taxon>
        <taxon>Araneidae</taxon>
        <taxon>Araneus</taxon>
    </lineage>
</organism>
<dbReference type="OrthoDB" id="8047413at2759"/>
<dbReference type="Proteomes" id="UP000499080">
    <property type="component" value="Unassembled WGS sequence"/>
</dbReference>
<dbReference type="AlphaFoldDB" id="A0A4Y2IGJ4"/>
<protein>
    <submittedName>
        <fullName evidence="1">Uncharacterized protein</fullName>
    </submittedName>
</protein>
<gene>
    <name evidence="1" type="ORF">AVEN_3926_1</name>
</gene>
<reference evidence="1 2" key="1">
    <citation type="journal article" date="2019" name="Sci. Rep.">
        <title>Orb-weaving spider Araneus ventricosus genome elucidates the spidroin gene catalogue.</title>
        <authorList>
            <person name="Kono N."/>
            <person name="Nakamura H."/>
            <person name="Ohtoshi R."/>
            <person name="Moran D.A.P."/>
            <person name="Shinohara A."/>
            <person name="Yoshida Y."/>
            <person name="Fujiwara M."/>
            <person name="Mori M."/>
            <person name="Tomita M."/>
            <person name="Arakawa K."/>
        </authorList>
    </citation>
    <scope>NUCLEOTIDE SEQUENCE [LARGE SCALE GENOMIC DNA]</scope>
</reference>
<evidence type="ECO:0000313" key="1">
    <source>
        <dbReference type="EMBL" id="GBM76873.1"/>
    </source>
</evidence>
<sequence>MTRAEAHKTRSNVNINLFGAPCELKQMHLPTYTGIMRHYYWLRNENRDAYLQPAADLVKMVGEKVAAIWINAFIPVVSKRTVKGKKTITKSADRWRNQFTVRA</sequence>
<proteinExistence type="predicted"/>
<comment type="caution">
    <text evidence="1">The sequence shown here is derived from an EMBL/GenBank/DDBJ whole genome shotgun (WGS) entry which is preliminary data.</text>
</comment>